<dbReference type="Gene3D" id="1.20.58.320">
    <property type="entry name" value="TPR-like"/>
    <property type="match status" value="1"/>
</dbReference>
<dbReference type="AlphaFoldDB" id="A0A245ZHS8"/>
<feature type="compositionally biased region" description="Basic and acidic residues" evidence="1">
    <location>
        <begin position="170"/>
        <end position="182"/>
    </location>
</feature>
<evidence type="ECO:0000256" key="1">
    <source>
        <dbReference type="SAM" id="MobiDB-lite"/>
    </source>
</evidence>
<name>A0A245ZHS8_9SPHN</name>
<dbReference type="Pfam" id="PF06041">
    <property type="entry name" value="DUF924"/>
    <property type="match status" value="1"/>
</dbReference>
<feature type="region of interest" description="Disordered" evidence="1">
    <location>
        <begin position="169"/>
        <end position="195"/>
    </location>
</feature>
<evidence type="ECO:0000313" key="3">
    <source>
        <dbReference type="Proteomes" id="UP000197290"/>
    </source>
</evidence>
<dbReference type="EMBL" id="NBBI01000004">
    <property type="protein sequence ID" value="OWK29301.1"/>
    <property type="molecule type" value="Genomic_DNA"/>
</dbReference>
<comment type="caution">
    <text evidence="2">The sequence shown here is derived from an EMBL/GenBank/DDBJ whole genome shotgun (WGS) entry which is preliminary data.</text>
</comment>
<reference evidence="2 3" key="1">
    <citation type="submission" date="2017-03" db="EMBL/GenBank/DDBJ databases">
        <title>Genome sequence of Sphingomonas dokdonensis DSM 21029.</title>
        <authorList>
            <person name="Poehlein A."/>
            <person name="Wuebbeler J.H."/>
            <person name="Steinbuechel A."/>
            <person name="Daniel R."/>
        </authorList>
    </citation>
    <scope>NUCLEOTIDE SEQUENCE [LARGE SCALE GENOMIC DNA]</scope>
    <source>
        <strain evidence="2 3">DSM 21029</strain>
    </source>
</reference>
<dbReference type="Proteomes" id="UP000197290">
    <property type="component" value="Unassembled WGS sequence"/>
</dbReference>
<dbReference type="InterPro" id="IPR010323">
    <property type="entry name" value="DUF924"/>
</dbReference>
<evidence type="ECO:0008006" key="4">
    <source>
        <dbReference type="Google" id="ProtNLM"/>
    </source>
</evidence>
<gene>
    <name evidence="2" type="ORF">SPDO_22850</name>
</gene>
<dbReference type="Gene3D" id="1.25.40.10">
    <property type="entry name" value="Tetratricopeptide repeat domain"/>
    <property type="match status" value="1"/>
</dbReference>
<accession>A0A245ZHS8</accession>
<organism evidence="2 3">
    <name type="scientific">Sphingomonas dokdonensis</name>
    <dbReference type="NCBI Taxonomy" id="344880"/>
    <lineage>
        <taxon>Bacteria</taxon>
        <taxon>Pseudomonadati</taxon>
        <taxon>Pseudomonadota</taxon>
        <taxon>Alphaproteobacteria</taxon>
        <taxon>Sphingomonadales</taxon>
        <taxon>Sphingomonadaceae</taxon>
        <taxon>Sphingomonas</taxon>
    </lineage>
</organism>
<protein>
    <recommendedName>
        <fullName evidence="4">DUF924 domain-containing protein</fullName>
    </recommendedName>
</protein>
<dbReference type="SUPFAM" id="SSF48452">
    <property type="entry name" value="TPR-like"/>
    <property type="match status" value="1"/>
</dbReference>
<keyword evidence="3" id="KW-1185">Reference proteome</keyword>
<proteinExistence type="predicted"/>
<feature type="compositionally biased region" description="Acidic residues" evidence="1">
    <location>
        <begin position="185"/>
        <end position="195"/>
    </location>
</feature>
<dbReference type="RefSeq" id="WP_088367620.1">
    <property type="nucleotide sequence ID" value="NZ_NBBI01000004.1"/>
</dbReference>
<sequence>MSGDLGSEQALVHDEAQEVLDFWFAIPMEKQFGRDAALDAEIASRFGALRKELCRTKAAAWRDDPDSLLAAIVVLDQFSRNIYRDSAKAYAADPLAVELCRLAIQRGWESRYATEERAFLYMPLMHAEDIALQRLSVTKFAELGGDNLPFAIGHLEVIARFGRFPTRNDALGRETTPDERAYLDGPDDENGPPKA</sequence>
<evidence type="ECO:0000313" key="2">
    <source>
        <dbReference type="EMBL" id="OWK29301.1"/>
    </source>
</evidence>
<dbReference type="OrthoDB" id="7593450at2"/>
<dbReference type="InterPro" id="IPR011990">
    <property type="entry name" value="TPR-like_helical_dom_sf"/>
</dbReference>